<dbReference type="RefSeq" id="XP_024672913.1">
    <property type="nucleotide sequence ID" value="XM_024812345.1"/>
</dbReference>
<evidence type="ECO:0000313" key="2">
    <source>
        <dbReference type="Proteomes" id="UP000234585"/>
    </source>
</evidence>
<keyword evidence="2" id="KW-1185">Reference proteome</keyword>
<name>A0A2I2FE46_ASPCN</name>
<proteinExistence type="predicted"/>
<sequence length="126" mass="14656">MIEHLISPLPNPVTLSLSEANLRQIELLFHLFPPRGLPTFSPLRPSRWLCDQHQVLTLHQPNLHHIHPDSHSIVFCFVSLDLRFLDCIVVPWWTLHKSDRIRPSSFCAFVVIRVCPTRSRINPARD</sequence>
<dbReference type="EMBL" id="KZ559133">
    <property type="protein sequence ID" value="PLB38901.1"/>
    <property type="molecule type" value="Genomic_DNA"/>
</dbReference>
<accession>A0A2I2FE46</accession>
<dbReference type="Proteomes" id="UP000234585">
    <property type="component" value="Unassembled WGS sequence"/>
</dbReference>
<dbReference type="AlphaFoldDB" id="A0A2I2FE46"/>
<dbReference type="OrthoDB" id="10320828at2759"/>
<evidence type="ECO:0000313" key="1">
    <source>
        <dbReference type="EMBL" id="PLB38901.1"/>
    </source>
</evidence>
<reference evidence="1 2" key="1">
    <citation type="submission" date="2017-12" db="EMBL/GenBank/DDBJ databases">
        <authorList>
            <consortium name="DOE Joint Genome Institute"/>
            <person name="Haridas S."/>
            <person name="Kjaerbolling I."/>
            <person name="Vesth T.C."/>
            <person name="Frisvad J.C."/>
            <person name="Nybo J.L."/>
            <person name="Theobald S."/>
            <person name="Kuo A."/>
            <person name="Bowyer P."/>
            <person name="Matsuda Y."/>
            <person name="Mondo S."/>
            <person name="Lyhne E.K."/>
            <person name="Kogle M.E."/>
            <person name="Clum A."/>
            <person name="Lipzen A."/>
            <person name="Salamov A."/>
            <person name="Ngan C.Y."/>
            <person name="Daum C."/>
            <person name="Chiniquy J."/>
            <person name="Barry K."/>
            <person name="LaButti K."/>
            <person name="Simmons B.A."/>
            <person name="Magnuson J.K."/>
            <person name="Mortensen U.H."/>
            <person name="Larsen T.O."/>
            <person name="Grigoriev I.V."/>
            <person name="Baker S.E."/>
            <person name="Andersen M.R."/>
            <person name="Nordberg H.P."/>
            <person name="Cantor M.N."/>
            <person name="Hua S.X."/>
        </authorList>
    </citation>
    <scope>NUCLEOTIDE SEQUENCE [LARGE SCALE GENOMIC DNA]</scope>
    <source>
        <strain evidence="1 2">CBS 102.13</strain>
    </source>
</reference>
<dbReference type="GeneID" id="36519505"/>
<organism evidence="1 2">
    <name type="scientific">Aspergillus candidus</name>
    <dbReference type="NCBI Taxonomy" id="41067"/>
    <lineage>
        <taxon>Eukaryota</taxon>
        <taxon>Fungi</taxon>
        <taxon>Dikarya</taxon>
        <taxon>Ascomycota</taxon>
        <taxon>Pezizomycotina</taxon>
        <taxon>Eurotiomycetes</taxon>
        <taxon>Eurotiomycetidae</taxon>
        <taxon>Eurotiales</taxon>
        <taxon>Aspergillaceae</taxon>
        <taxon>Aspergillus</taxon>
        <taxon>Aspergillus subgen. Circumdati</taxon>
    </lineage>
</organism>
<protein>
    <submittedName>
        <fullName evidence="1">Uncharacterized protein</fullName>
    </submittedName>
</protein>
<gene>
    <name evidence="1" type="ORF">BDW47DRAFT_104499</name>
</gene>